<evidence type="ECO:0000313" key="2">
    <source>
        <dbReference type="EMBL" id="GKV33724.1"/>
    </source>
</evidence>
<dbReference type="Proteomes" id="UP001054252">
    <property type="component" value="Unassembled WGS sequence"/>
</dbReference>
<feature type="region of interest" description="Disordered" evidence="1">
    <location>
        <begin position="39"/>
        <end position="58"/>
    </location>
</feature>
<organism evidence="2 3">
    <name type="scientific">Rubroshorea leprosula</name>
    <dbReference type="NCBI Taxonomy" id="152421"/>
    <lineage>
        <taxon>Eukaryota</taxon>
        <taxon>Viridiplantae</taxon>
        <taxon>Streptophyta</taxon>
        <taxon>Embryophyta</taxon>
        <taxon>Tracheophyta</taxon>
        <taxon>Spermatophyta</taxon>
        <taxon>Magnoliopsida</taxon>
        <taxon>eudicotyledons</taxon>
        <taxon>Gunneridae</taxon>
        <taxon>Pentapetalae</taxon>
        <taxon>rosids</taxon>
        <taxon>malvids</taxon>
        <taxon>Malvales</taxon>
        <taxon>Dipterocarpaceae</taxon>
        <taxon>Rubroshorea</taxon>
    </lineage>
</organism>
<dbReference type="EMBL" id="BPVZ01000102">
    <property type="protein sequence ID" value="GKV33724.1"/>
    <property type="molecule type" value="Genomic_DNA"/>
</dbReference>
<evidence type="ECO:0000313" key="3">
    <source>
        <dbReference type="Proteomes" id="UP001054252"/>
    </source>
</evidence>
<dbReference type="AlphaFoldDB" id="A0AAV5L908"/>
<evidence type="ECO:0000256" key="1">
    <source>
        <dbReference type="SAM" id="MobiDB-lite"/>
    </source>
</evidence>
<proteinExistence type="predicted"/>
<name>A0AAV5L908_9ROSI</name>
<accession>A0AAV5L908</accession>
<keyword evidence="3" id="KW-1185">Reference proteome</keyword>
<comment type="caution">
    <text evidence="2">The sequence shown here is derived from an EMBL/GenBank/DDBJ whole genome shotgun (WGS) entry which is preliminary data.</text>
</comment>
<gene>
    <name evidence="2" type="ORF">SLEP1_g42188</name>
</gene>
<protein>
    <submittedName>
        <fullName evidence="2">Uncharacterized protein</fullName>
    </submittedName>
</protein>
<sequence length="58" mass="6581">MLANIFSVCAKLNPDPIEEDEEGQGWVSVLIRCDRSRFPENDDSEWDFSHNPVSSIGQ</sequence>
<reference evidence="2 3" key="1">
    <citation type="journal article" date="2021" name="Commun. Biol.">
        <title>The genome of Shorea leprosula (Dipterocarpaceae) highlights the ecological relevance of drought in aseasonal tropical rainforests.</title>
        <authorList>
            <person name="Ng K.K.S."/>
            <person name="Kobayashi M.J."/>
            <person name="Fawcett J.A."/>
            <person name="Hatakeyama M."/>
            <person name="Paape T."/>
            <person name="Ng C.H."/>
            <person name="Ang C.C."/>
            <person name="Tnah L.H."/>
            <person name="Lee C.T."/>
            <person name="Nishiyama T."/>
            <person name="Sese J."/>
            <person name="O'Brien M.J."/>
            <person name="Copetti D."/>
            <person name="Mohd Noor M.I."/>
            <person name="Ong R.C."/>
            <person name="Putra M."/>
            <person name="Sireger I.Z."/>
            <person name="Indrioko S."/>
            <person name="Kosugi Y."/>
            <person name="Izuno A."/>
            <person name="Isagi Y."/>
            <person name="Lee S.L."/>
            <person name="Shimizu K.K."/>
        </authorList>
    </citation>
    <scope>NUCLEOTIDE SEQUENCE [LARGE SCALE GENOMIC DNA]</scope>
    <source>
        <strain evidence="2">214</strain>
    </source>
</reference>